<dbReference type="NCBIfam" id="TIGR02242">
    <property type="entry name" value="tail_TIGR02242"/>
    <property type="match status" value="1"/>
</dbReference>
<dbReference type="Pfam" id="PF09684">
    <property type="entry name" value="Tail_P2_I"/>
    <property type="match status" value="1"/>
</dbReference>
<evidence type="ECO:0000313" key="1">
    <source>
        <dbReference type="EMBL" id="UVI27389.1"/>
    </source>
</evidence>
<dbReference type="SUPFAM" id="SSF101898">
    <property type="entry name" value="NHL repeat"/>
    <property type="match status" value="1"/>
</dbReference>
<proteinExistence type="predicted"/>
<dbReference type="InterPro" id="IPR006521">
    <property type="entry name" value="Tail_protein_I"/>
</dbReference>
<dbReference type="Proteomes" id="UP001057877">
    <property type="component" value="Chromosome"/>
</dbReference>
<dbReference type="Gene3D" id="2.120.10.30">
    <property type="entry name" value="TolB, C-terminal domain"/>
    <property type="match status" value="1"/>
</dbReference>
<dbReference type="InterPro" id="IPR011748">
    <property type="entry name" value="Unchr_phage_tail-like"/>
</dbReference>
<protein>
    <submittedName>
        <fullName evidence="1">Phage tail protein</fullName>
    </submittedName>
</protein>
<accession>A0ABY5S1A6</accession>
<dbReference type="EMBL" id="CP091430">
    <property type="protein sequence ID" value="UVI27389.1"/>
    <property type="molecule type" value="Genomic_DNA"/>
</dbReference>
<organism evidence="1 2">
    <name type="scientific">Paenibacillus spongiae</name>
    <dbReference type="NCBI Taxonomy" id="2909671"/>
    <lineage>
        <taxon>Bacteria</taxon>
        <taxon>Bacillati</taxon>
        <taxon>Bacillota</taxon>
        <taxon>Bacilli</taxon>
        <taxon>Bacillales</taxon>
        <taxon>Paenibacillaceae</taxon>
        <taxon>Paenibacillus</taxon>
    </lineage>
</organism>
<sequence>MANNEQNEYWTLPLNHRSAWEEGIRVNVDTGGNDQLAIRTIRQYIPDDTIEANQLPKGITLTGLAAGHCRTLYLLDAAAKLVYRFDSIERRYERFVDLQGYSLNPIAIAYAHGGIIVADRDGPHRLMHFAELNGQLTWRAGEMEDSEGKPYVTVGGLPFHPERLTVDASGQIYALDITQGFVYQFDRHGRFLTPIGIAELSGKQPSAITVSANGTLLVLEPHEKKVYVFAQCVFVSSFEVTLASPSAMAMDRDGDLYIGESSNDPVSDEGQYLHKYSAEGEHLDVLSAYSGPADEIAADESRRLYIADQEAVRITVLLQSQVLNKLPGSPLAVGSYYSQAFDKTESISLWHKLVIDADIPINAQLKVSYITDNDPAINVSARTDWSAPQINPKRMLILHQQHQYLWIRLTLIGSETESPCIRSVQAVFPRKSYLRYLPAVYQEDENSRDFLERYLSIFEAFMTSSERQIDTIARWFDANSVNGDFLRWLGSWLAIAYDENWPEDKLRRLIHAIPRLYGMRGTREGLEEWIRLFTGDIPLIVETFQLQFAEDPDNIALLERLFGTDPYSFCVLLKPKQVNSESEYRTVQKIVDTEKPAHTSGGITWLQPYIYLDMHTYVGINTVLTKPEARLGTGAIPRDTVLQNPTPYGQVGSSTLIPAYTALA</sequence>
<gene>
    <name evidence="1" type="ORF">L1F29_18115</name>
</gene>
<keyword evidence="2" id="KW-1185">Reference proteome</keyword>
<reference evidence="1" key="1">
    <citation type="submission" date="2022-01" db="EMBL/GenBank/DDBJ databases">
        <title>Paenibacillus spongiae sp. nov., isolated from marine sponge.</title>
        <authorList>
            <person name="Li Z."/>
            <person name="Zhang M."/>
        </authorList>
    </citation>
    <scope>NUCLEOTIDE SEQUENCE</scope>
    <source>
        <strain evidence="1">PHS-Z3</strain>
    </source>
</reference>
<name>A0ABY5S1A6_9BACL</name>
<evidence type="ECO:0000313" key="2">
    <source>
        <dbReference type="Proteomes" id="UP001057877"/>
    </source>
</evidence>
<dbReference type="RefSeq" id="WP_258383475.1">
    <property type="nucleotide sequence ID" value="NZ_CP091430.1"/>
</dbReference>
<dbReference type="InterPro" id="IPR011042">
    <property type="entry name" value="6-blade_b-propeller_TolB-like"/>
</dbReference>